<evidence type="ECO:0000256" key="3">
    <source>
        <dbReference type="SAM" id="MobiDB-lite"/>
    </source>
</evidence>
<evidence type="ECO:0000259" key="4">
    <source>
        <dbReference type="PROSITE" id="PS50002"/>
    </source>
</evidence>
<dbReference type="Proteomes" id="UP000053477">
    <property type="component" value="Unassembled WGS sequence"/>
</dbReference>
<keyword evidence="1 2" id="KW-0728">SH3 domain</keyword>
<feature type="compositionally biased region" description="Polar residues" evidence="3">
    <location>
        <begin position="38"/>
        <end position="48"/>
    </location>
</feature>
<evidence type="ECO:0000256" key="2">
    <source>
        <dbReference type="PROSITE-ProRule" id="PRU00192"/>
    </source>
</evidence>
<gene>
    <name evidence="5" type="ORF">SCHPADRAFT_1000837</name>
</gene>
<proteinExistence type="predicted"/>
<dbReference type="InParanoid" id="A0A0H2R9R4"/>
<feature type="compositionally biased region" description="Low complexity" evidence="3">
    <location>
        <begin position="146"/>
        <end position="164"/>
    </location>
</feature>
<reference evidence="5 6" key="1">
    <citation type="submission" date="2015-04" db="EMBL/GenBank/DDBJ databases">
        <title>Complete genome sequence of Schizopora paradoxa KUC8140, a cosmopolitan wood degrader in East Asia.</title>
        <authorList>
            <consortium name="DOE Joint Genome Institute"/>
            <person name="Min B."/>
            <person name="Park H."/>
            <person name="Jang Y."/>
            <person name="Kim J.-J."/>
            <person name="Kim K.H."/>
            <person name="Pangilinan J."/>
            <person name="Lipzen A."/>
            <person name="Riley R."/>
            <person name="Grigoriev I.V."/>
            <person name="Spatafora J.W."/>
            <person name="Choi I.-G."/>
        </authorList>
    </citation>
    <scope>NUCLEOTIDE SEQUENCE [LARGE SCALE GENOMIC DNA]</scope>
    <source>
        <strain evidence="5 6">KUC8140</strain>
    </source>
</reference>
<organism evidence="5 6">
    <name type="scientific">Schizopora paradoxa</name>
    <dbReference type="NCBI Taxonomy" id="27342"/>
    <lineage>
        <taxon>Eukaryota</taxon>
        <taxon>Fungi</taxon>
        <taxon>Dikarya</taxon>
        <taxon>Basidiomycota</taxon>
        <taxon>Agaricomycotina</taxon>
        <taxon>Agaricomycetes</taxon>
        <taxon>Hymenochaetales</taxon>
        <taxon>Schizoporaceae</taxon>
        <taxon>Schizopora</taxon>
    </lineage>
</organism>
<feature type="compositionally biased region" description="Basic and acidic residues" evidence="3">
    <location>
        <begin position="282"/>
        <end position="294"/>
    </location>
</feature>
<feature type="region of interest" description="Disordered" evidence="3">
    <location>
        <begin position="266"/>
        <end position="322"/>
    </location>
</feature>
<feature type="domain" description="SH3" evidence="4">
    <location>
        <begin position="325"/>
        <end position="391"/>
    </location>
</feature>
<feature type="region of interest" description="Disordered" evidence="3">
    <location>
        <begin position="60"/>
        <end position="249"/>
    </location>
</feature>
<dbReference type="InterPro" id="IPR001452">
    <property type="entry name" value="SH3_domain"/>
</dbReference>
<keyword evidence="6" id="KW-1185">Reference proteome</keyword>
<dbReference type="Gene3D" id="2.30.30.40">
    <property type="entry name" value="SH3 Domains"/>
    <property type="match status" value="1"/>
</dbReference>
<feature type="compositionally biased region" description="Polar residues" evidence="3">
    <location>
        <begin position="165"/>
        <end position="175"/>
    </location>
</feature>
<evidence type="ECO:0000256" key="1">
    <source>
        <dbReference type="ARBA" id="ARBA00022443"/>
    </source>
</evidence>
<dbReference type="SUPFAM" id="SSF50044">
    <property type="entry name" value="SH3-domain"/>
    <property type="match status" value="1"/>
</dbReference>
<feature type="compositionally biased region" description="Polar residues" evidence="3">
    <location>
        <begin position="1"/>
        <end position="26"/>
    </location>
</feature>
<evidence type="ECO:0000313" key="5">
    <source>
        <dbReference type="EMBL" id="KLO08579.1"/>
    </source>
</evidence>
<dbReference type="OrthoDB" id="19092at2759"/>
<dbReference type="InterPro" id="IPR036028">
    <property type="entry name" value="SH3-like_dom_sf"/>
</dbReference>
<protein>
    <recommendedName>
        <fullName evidence="4">SH3 domain-containing protein</fullName>
    </recommendedName>
</protein>
<feature type="region of interest" description="Disordered" evidence="3">
    <location>
        <begin position="1"/>
        <end position="48"/>
    </location>
</feature>
<sequence length="398" mass="42366">MAAATMAQQNNVADVVMSNGNVNGKTIGSPKEKKANKESQSASRPSLSLETPFYAKAVAPFPSPSSALVPPPDLSESLKLKPMSSILNGRSPSPTKVFIPPPPLSPSLQLSSPPSTPKPQRVPADSVSTPVTPQASSHPSHSKALSISSSRRAPPSPSMSRRTSGASKRLSTASVRSTRNRSSLSQSISALSSLDTATTRKPAAIKIKDFAYSPQDERHIGKGADAPRPNRRQSCISTTSSSSSRRSSGWGAFKWASGGGSRFWGFGFGKGSNTPDEDDDDNSRPSRSDFERNFDMSSPTEEQAPFDDEDSSSSDHEYTDADGALLPGLYRAMYAFSPEGETEMALEENQVVHVVGRGGGQGWAVVIREGADIQGDRHALVPESYLELVKLDDVDGDE</sequence>
<dbReference type="SMART" id="SM00326">
    <property type="entry name" value="SH3"/>
    <property type="match status" value="1"/>
</dbReference>
<dbReference type="STRING" id="27342.A0A0H2R9R4"/>
<feature type="compositionally biased region" description="Low complexity" evidence="3">
    <location>
        <begin position="176"/>
        <end position="194"/>
    </location>
</feature>
<accession>A0A0H2R9R4</accession>
<dbReference type="EMBL" id="KQ086086">
    <property type="protein sequence ID" value="KLO08579.1"/>
    <property type="molecule type" value="Genomic_DNA"/>
</dbReference>
<name>A0A0H2R9R4_9AGAM</name>
<feature type="compositionally biased region" description="Low complexity" evidence="3">
    <location>
        <begin position="237"/>
        <end position="248"/>
    </location>
</feature>
<dbReference type="AlphaFoldDB" id="A0A0H2R9R4"/>
<dbReference type="PROSITE" id="PS50002">
    <property type="entry name" value="SH3"/>
    <property type="match status" value="1"/>
</dbReference>
<feature type="compositionally biased region" description="Polar residues" evidence="3">
    <location>
        <begin position="85"/>
        <end position="94"/>
    </location>
</feature>
<evidence type="ECO:0000313" key="6">
    <source>
        <dbReference type="Proteomes" id="UP000053477"/>
    </source>
</evidence>
<feature type="compositionally biased region" description="Polar residues" evidence="3">
    <location>
        <begin position="126"/>
        <end position="145"/>
    </location>
</feature>